<evidence type="ECO:0000256" key="1">
    <source>
        <dbReference type="PROSITE-ProRule" id="PRU00473"/>
    </source>
</evidence>
<dbReference type="RefSeq" id="WP_184038539.1">
    <property type="nucleotide sequence ID" value="NZ_JACHHY010000011.1"/>
</dbReference>
<keyword evidence="3" id="KW-0812">Transmembrane</keyword>
<keyword evidence="1 3" id="KW-0472">Membrane</keyword>
<dbReference type="Pfam" id="PF00691">
    <property type="entry name" value="OmpA"/>
    <property type="match status" value="1"/>
</dbReference>
<accession>A0A840MP25</accession>
<dbReference type="SUPFAM" id="SSF103088">
    <property type="entry name" value="OmpA-like"/>
    <property type="match status" value="1"/>
</dbReference>
<dbReference type="Pfam" id="PF09850">
    <property type="entry name" value="DotU"/>
    <property type="match status" value="1"/>
</dbReference>
<feature type="region of interest" description="Disordered" evidence="2">
    <location>
        <begin position="1"/>
        <end position="56"/>
    </location>
</feature>
<dbReference type="PROSITE" id="PS51123">
    <property type="entry name" value="OMPA_2"/>
    <property type="match status" value="1"/>
</dbReference>
<reference evidence="5 6" key="1">
    <citation type="submission" date="2020-08" db="EMBL/GenBank/DDBJ databases">
        <title>Genomic Encyclopedia of Type Strains, Phase IV (KMG-IV): sequencing the most valuable type-strain genomes for metagenomic binning, comparative biology and taxonomic classification.</title>
        <authorList>
            <person name="Goeker M."/>
        </authorList>
    </citation>
    <scope>NUCLEOTIDE SEQUENCE [LARGE SCALE GENOMIC DNA]</scope>
    <source>
        <strain evidence="5 6">DSM 27165</strain>
    </source>
</reference>
<dbReference type="Proteomes" id="UP000575898">
    <property type="component" value="Unassembled WGS sequence"/>
</dbReference>
<dbReference type="AlphaFoldDB" id="A0A840MP25"/>
<dbReference type="CDD" id="cd07185">
    <property type="entry name" value="OmpA_C-like"/>
    <property type="match status" value="1"/>
</dbReference>
<feature type="transmembrane region" description="Helical" evidence="3">
    <location>
        <begin position="255"/>
        <end position="277"/>
    </location>
</feature>
<dbReference type="InterPro" id="IPR017732">
    <property type="entry name" value="T4/T6SS_DotU"/>
</dbReference>
<gene>
    <name evidence="5" type="ORF">HNQ59_002050</name>
</gene>
<dbReference type="NCBIfam" id="NF038228">
    <property type="entry name" value="IcmH_DotU_IVB"/>
    <property type="match status" value="1"/>
</dbReference>
<dbReference type="NCBIfam" id="TIGR03350">
    <property type="entry name" value="type_VI_ompA"/>
    <property type="match status" value="1"/>
</dbReference>
<comment type="caution">
    <text evidence="5">The sequence shown here is derived from an EMBL/GenBank/DDBJ whole genome shotgun (WGS) entry which is preliminary data.</text>
</comment>
<dbReference type="Gene3D" id="1.25.40.590">
    <property type="entry name" value="Type IV / VI secretion system, DotU"/>
    <property type="match status" value="1"/>
</dbReference>
<feature type="domain" description="OmpA-like" evidence="4">
    <location>
        <begin position="331"/>
        <end position="451"/>
    </location>
</feature>
<evidence type="ECO:0000313" key="6">
    <source>
        <dbReference type="Proteomes" id="UP000575898"/>
    </source>
</evidence>
<evidence type="ECO:0000313" key="5">
    <source>
        <dbReference type="EMBL" id="MBB5018757.1"/>
    </source>
</evidence>
<evidence type="ECO:0000256" key="2">
    <source>
        <dbReference type="SAM" id="MobiDB-lite"/>
    </source>
</evidence>
<keyword evidence="6" id="KW-1185">Reference proteome</keyword>
<dbReference type="GO" id="GO:0016020">
    <property type="term" value="C:membrane"/>
    <property type="evidence" value="ECO:0007669"/>
    <property type="project" value="UniProtKB-UniRule"/>
</dbReference>
<dbReference type="InterPro" id="IPR017733">
    <property type="entry name" value="OmpA-like_dom_proteobacteria"/>
</dbReference>
<dbReference type="PANTHER" id="PTHR38033">
    <property type="entry name" value="MEMBRANE PROTEIN-RELATED"/>
    <property type="match status" value="1"/>
</dbReference>
<dbReference type="NCBIfam" id="TIGR03349">
    <property type="entry name" value="IV_VI_DotU"/>
    <property type="match status" value="1"/>
</dbReference>
<dbReference type="InterPro" id="IPR036737">
    <property type="entry name" value="OmpA-like_sf"/>
</dbReference>
<organism evidence="5 6">
    <name type="scientific">Chitinivorax tropicus</name>
    <dbReference type="NCBI Taxonomy" id="714531"/>
    <lineage>
        <taxon>Bacteria</taxon>
        <taxon>Pseudomonadati</taxon>
        <taxon>Pseudomonadota</taxon>
        <taxon>Betaproteobacteria</taxon>
        <taxon>Chitinivorax</taxon>
    </lineage>
</organism>
<feature type="compositionally biased region" description="Low complexity" evidence="2">
    <location>
        <begin position="47"/>
        <end position="56"/>
    </location>
</feature>
<proteinExistence type="predicted"/>
<protein>
    <submittedName>
        <fullName evidence="5">Type VI secretion system protein ImpK</fullName>
    </submittedName>
</protein>
<sequence length="455" mass="49064">MASENLPPDADRTLLIPAPGGRKPPQPATSEHESTIIASAPGGGGATPQAAASAPWPAGSGPIPALPAGGLNPLVSAAHVLLSLVMPLRQMASCPDIEALRQRVVEAVRAFETEAKAAGVDFEALAAARYALCTMMDETVTSTPWGGSGAWASRSLLVTFHNEAFGGEKFFVVLQRLAQDAARNIDALELFYLCLALGFEGRYRLIDGGRTQLDLLRERLHQLIRNQRGLVEQDLSPRWRAAQAQRKQLMSLLPLWVIGVAALLILGLLHLLFHFWLGRDTDPVMSNLAQIRIEAVRPAPVPVKPAVPVVRLGKFLQREIDEGLVTVQDTADRSIVSIRGDGMFASGSAELDSRFQPLMVRIGEALKVNPGKVSVVGHTDDRRAMSARFPSNWELSRARASAVATLLIEQAGPATRYTIEGRADSEPLAPNDTPANRARNRRVEIVLFVPVGGAR</sequence>
<keyword evidence="3" id="KW-1133">Transmembrane helix</keyword>
<dbReference type="EMBL" id="JACHHY010000011">
    <property type="protein sequence ID" value="MBB5018757.1"/>
    <property type="molecule type" value="Genomic_DNA"/>
</dbReference>
<name>A0A840MP25_9PROT</name>
<dbReference type="InterPro" id="IPR038522">
    <property type="entry name" value="T4/T6SS_DotU_sf"/>
</dbReference>
<dbReference type="Gene3D" id="3.30.1330.60">
    <property type="entry name" value="OmpA-like domain"/>
    <property type="match status" value="1"/>
</dbReference>
<dbReference type="InterPro" id="IPR006665">
    <property type="entry name" value="OmpA-like"/>
</dbReference>
<evidence type="ECO:0000256" key="3">
    <source>
        <dbReference type="SAM" id="Phobius"/>
    </source>
</evidence>
<evidence type="ECO:0000259" key="4">
    <source>
        <dbReference type="PROSITE" id="PS51123"/>
    </source>
</evidence>
<dbReference type="PANTHER" id="PTHR38033:SF1">
    <property type="entry name" value="DOTU FAMILY TYPE IV_VI SECRETION SYSTEM PROTEIN"/>
    <property type="match status" value="1"/>
</dbReference>